<sequence>MRRWINSTGKDGLNLQNQLPCNLDEALEMRKQHEKLELMFLNYLAEYASMKDRHLKESQIDALSELDSEITNFVEKLNLKTQFVVSCFTYFRLWSLLDDVENATKDFNPSDLKSVLHAITCLNRGMMSSGAKIALLSHELQRLKIMLEPGENAYSYQLADGFREVCQLTANAQQIMNLRKLVLLKERRILECEEKINSTVSFLRSTELEVSSIYASDFVGKTAFESAALVKTYQNFADVLQVAFSKCQHLFDLYRRMCAVDDRRLCKQMVSTKARLLKSYGKLSKKIDDIIKLTSYSESFYMAADSLLETVRNALLHLSTQPLPDNATISLEALSNEFQNLRKLAANILENIECAPETQITASEKVKARIQLKLYIICLKLQEYERKTKGGVSSLFKYPDNLTLHWYQSQLSIAARQRMKATRSLSQIETPLSHIQHHSHSLLSLPSKPTEFRSNVPGSDNGYEKNVDDFVRHPKGLAQTCIIPLNTSTIDDVDRTLQSIEMAKSLADTEWRKLESRGGFVDDRYAAARHYNIRHSLLTGKCENLPQRKQLLSRILELEHDFSVCNRKLDKLIDTACCPGEADFSKDYIKKLETISSEVMCLRSAISAQEEVMEALNNDVKTIFNAETPTDVSNVQQAWSGYVQKLCKFESTLQTLMQNSQLLAAAREFTSSLQSKFDSIIQDPEALREIQQQAARLQEDIEHHLTSIANPLDPIFHKSSVHWLVEGLQSVLGTLQEVGEEAEIMETNPSDHVNRAKPSGSPKPDYSPSLHRNEPYHDHEEYGTINDSRQSSWNSRADASRFEDDASFNDDDVYFSKQSDVMNATPGGSITIHCVFHGFDEEPIVKWSFVPTHHLSDADEFIESFLASTTIPRNDAKNASLLIPNVLYKHAGQYIVTITHPRTSKQITSSSKLHVKPKLKRGLTDVSAIVDGNKCTVTGKEVVFFLEYGGFDKVPSRVIWLHNGRPIDPTKWTVAISPLTTRIKSDCLKSVDEGQYTCQVADDEVDVNLQSSATLRLQNALDVPRPASRASSQTATPSGNEKSLWITKALDSSPLSLKCPLPSVAFEAYSKARRVRMQWFRDGTQLYDSDWQTPDYFTGSQGVPFVDGNTFWSVSMSEGRSVLLNTNRIRSVDAGRYSCRVSIDNDTYESSGVITVCSSQQFVEQLTGLKVYLGEPAELRCRLEPWVTGATPESGTTISWYHFETILTPELQDRVGMKTECNEGLCTLRIEKASKRFGGVYKCEAKNKFGVCATSCRLLIDLPVSPTILGPIQCLNDPNEGDAAILRVEYDAVPQPTVIWIKDGQTIKPETGYKIITANEESHLHIPSSRIEENCVYTVVIKNVAGSAESSYTLQFDRKNTGQSHSHAGQSLMSLTDDQRKEDRENAPPSLRSGDPEVHICMNSDGGITVEENCTLCHSIPMPREIQQTTNQSTRSCQEEGTLTKKCRTDSYFSRPTESINQNEFGRCKRVSSMNTSPDVQSQRLAMEKSFLLRPQSISANVGESAVISCVIRPFPGAPKIHRVSWRCKNRDAKQGEIEMPRVISSANDPYDGVFQLKFTNIRESDHGDYEVSAFDENNVEICSATFHLSVNDRKGFAGEGSPIRDEVFLDSPRLPSSATVGAGERLEMTCYISGFPIPQVFWFKDGQQLSDRSSTNDFQLKKRGHVYQLIIPCALPHHAGLWEVIARNSAGLVMSRSHIEVRATERCSRASSSLVPLDSRVRSLSPCAPTEVSQSHVHLHLNRPHMNEQAPQFTRLFRDQTVFCGDDVQFECTVIGVPTPDVHWEHNGEELQQGGVGRFEISNVGTTHKLVLKTVGPAFSGRYTLIAENLMGVAACSAMLTVQRTNTVEKSRLCLTTKPPHWMSPLQKIANTELQTPSSSASPLCASPSPLPNEYAKHRMRALGRIWFKVRVSEELP</sequence>
<feature type="domain" description="Ig-like" evidence="2">
    <location>
        <begin position="1478"/>
        <end position="1583"/>
    </location>
</feature>
<accession>A0ABR4QU20</accession>
<dbReference type="Pfam" id="PF07679">
    <property type="entry name" value="I-set"/>
    <property type="match status" value="4"/>
</dbReference>
<dbReference type="InterPro" id="IPR036179">
    <property type="entry name" value="Ig-like_dom_sf"/>
</dbReference>
<feature type="domain" description="Ig-like" evidence="2">
    <location>
        <begin position="1266"/>
        <end position="1355"/>
    </location>
</feature>
<reference evidence="3 4" key="1">
    <citation type="journal article" date="2022" name="Front. Cell. Infect. Microbiol.">
        <title>The Genomes of Two Strains of Taenia crassiceps the Animal Model for the Study of Human Cysticercosis.</title>
        <authorList>
            <person name="Bobes R.J."/>
            <person name="Estrada K."/>
            <person name="Rios-Valencia D.G."/>
            <person name="Calderon-Gallegos A."/>
            <person name="de la Torre P."/>
            <person name="Carrero J.C."/>
            <person name="Sanchez-Flores A."/>
            <person name="Laclette J.P."/>
        </authorList>
    </citation>
    <scope>NUCLEOTIDE SEQUENCE [LARGE SCALE GENOMIC DNA]</scope>
    <source>
        <strain evidence="3">WFUcys</strain>
    </source>
</reference>
<feature type="region of interest" description="Disordered" evidence="1">
    <location>
        <begin position="1358"/>
        <end position="1398"/>
    </location>
</feature>
<feature type="domain" description="Ig-like" evidence="2">
    <location>
        <begin position="827"/>
        <end position="908"/>
    </location>
</feature>
<feature type="compositionally biased region" description="Polar residues" evidence="1">
    <location>
        <begin position="1361"/>
        <end position="1376"/>
    </location>
</feature>
<name>A0ABR4QU20_9CEST</name>
<evidence type="ECO:0000256" key="1">
    <source>
        <dbReference type="SAM" id="MobiDB-lite"/>
    </source>
</evidence>
<dbReference type="SMART" id="SM00408">
    <property type="entry name" value="IGc2"/>
    <property type="match status" value="5"/>
</dbReference>
<dbReference type="InterPro" id="IPR013783">
    <property type="entry name" value="Ig-like_fold"/>
</dbReference>
<organism evidence="3 4">
    <name type="scientific">Taenia crassiceps</name>
    <dbReference type="NCBI Taxonomy" id="6207"/>
    <lineage>
        <taxon>Eukaryota</taxon>
        <taxon>Metazoa</taxon>
        <taxon>Spiralia</taxon>
        <taxon>Lophotrochozoa</taxon>
        <taxon>Platyhelminthes</taxon>
        <taxon>Cestoda</taxon>
        <taxon>Eucestoda</taxon>
        <taxon>Cyclophyllidea</taxon>
        <taxon>Taeniidae</taxon>
        <taxon>Taenia</taxon>
    </lineage>
</organism>
<evidence type="ECO:0000313" key="3">
    <source>
        <dbReference type="EMBL" id="KAL5112885.1"/>
    </source>
</evidence>
<protein>
    <submittedName>
        <fullName evidence="3">Muscle M-line assembly protein unc-89</fullName>
    </submittedName>
</protein>
<dbReference type="InterPro" id="IPR003598">
    <property type="entry name" value="Ig_sub2"/>
</dbReference>
<dbReference type="SUPFAM" id="SSF48726">
    <property type="entry name" value="Immunoglobulin"/>
    <property type="match status" value="7"/>
</dbReference>
<feature type="domain" description="Ig-like" evidence="2">
    <location>
        <begin position="935"/>
        <end position="1014"/>
    </location>
</feature>
<dbReference type="PANTHER" id="PTHR47633">
    <property type="entry name" value="IMMUNOGLOBULIN"/>
    <property type="match status" value="1"/>
</dbReference>
<dbReference type="SMART" id="SM00409">
    <property type="entry name" value="IG"/>
    <property type="match status" value="6"/>
</dbReference>
<feature type="compositionally biased region" description="Basic and acidic residues" evidence="1">
    <location>
        <begin position="1377"/>
        <end position="1386"/>
    </location>
</feature>
<evidence type="ECO:0000259" key="2">
    <source>
        <dbReference type="PROSITE" id="PS50835"/>
    </source>
</evidence>
<feature type="domain" description="Ig-like" evidence="2">
    <location>
        <begin position="1024"/>
        <end position="1155"/>
    </location>
</feature>
<proteinExistence type="predicted"/>
<dbReference type="InterPro" id="IPR003599">
    <property type="entry name" value="Ig_sub"/>
</dbReference>
<keyword evidence="4" id="KW-1185">Reference proteome</keyword>
<gene>
    <name evidence="3" type="ORF">TcWFU_009143</name>
</gene>
<dbReference type="PROSITE" id="PS50835">
    <property type="entry name" value="IG_LIKE"/>
    <property type="match status" value="8"/>
</dbReference>
<dbReference type="Gene3D" id="2.60.40.10">
    <property type="entry name" value="Immunoglobulins"/>
    <property type="match status" value="8"/>
</dbReference>
<evidence type="ECO:0000313" key="4">
    <source>
        <dbReference type="Proteomes" id="UP001651158"/>
    </source>
</evidence>
<feature type="domain" description="Ig-like" evidence="2">
    <location>
        <begin position="1174"/>
        <end position="1247"/>
    </location>
</feature>
<feature type="compositionally biased region" description="Basic and acidic residues" evidence="1">
    <location>
        <begin position="771"/>
        <end position="782"/>
    </location>
</feature>
<dbReference type="InterPro" id="IPR007110">
    <property type="entry name" value="Ig-like_dom"/>
</dbReference>
<comment type="caution">
    <text evidence="3">The sequence shown here is derived from an EMBL/GenBank/DDBJ whole genome shotgun (WGS) entry which is preliminary data.</text>
</comment>
<feature type="domain" description="Ig-like" evidence="2">
    <location>
        <begin position="1752"/>
        <end position="1842"/>
    </location>
</feature>
<dbReference type="EMBL" id="JAKROA010000001">
    <property type="protein sequence ID" value="KAL5112885.1"/>
    <property type="molecule type" value="Genomic_DNA"/>
</dbReference>
<feature type="domain" description="Ig-like" evidence="2">
    <location>
        <begin position="1613"/>
        <end position="1726"/>
    </location>
</feature>
<dbReference type="Proteomes" id="UP001651158">
    <property type="component" value="Unassembled WGS sequence"/>
</dbReference>
<feature type="region of interest" description="Disordered" evidence="1">
    <location>
        <begin position="744"/>
        <end position="791"/>
    </location>
</feature>
<dbReference type="InterPro" id="IPR013098">
    <property type="entry name" value="Ig_I-set"/>
</dbReference>